<dbReference type="OrthoDB" id="655416at2"/>
<dbReference type="RefSeq" id="WP_081164376.1">
    <property type="nucleotide sequence ID" value="NZ_LWBP01000156.1"/>
</dbReference>
<evidence type="ECO:0000313" key="2">
    <source>
        <dbReference type="EMBL" id="OQP60266.1"/>
    </source>
</evidence>
<feature type="transmembrane region" description="Helical" evidence="1">
    <location>
        <begin position="101"/>
        <end position="120"/>
    </location>
</feature>
<evidence type="ECO:0008006" key="4">
    <source>
        <dbReference type="Google" id="ProtNLM"/>
    </source>
</evidence>
<feature type="transmembrane region" description="Helical" evidence="1">
    <location>
        <begin position="73"/>
        <end position="95"/>
    </location>
</feature>
<keyword evidence="1" id="KW-0812">Transmembrane</keyword>
<accession>A0A1V9FPT5</accession>
<evidence type="ECO:0000313" key="3">
    <source>
        <dbReference type="Proteomes" id="UP000192276"/>
    </source>
</evidence>
<feature type="transmembrane region" description="Helical" evidence="1">
    <location>
        <begin position="259"/>
        <end position="276"/>
    </location>
</feature>
<reference evidence="3" key="1">
    <citation type="submission" date="2016-04" db="EMBL/GenBank/DDBJ databases">
        <authorList>
            <person name="Chen L."/>
            <person name="Zhuang W."/>
            <person name="Wang G."/>
        </authorList>
    </citation>
    <scope>NUCLEOTIDE SEQUENCE [LARGE SCALE GENOMIC DNA]</scope>
    <source>
        <strain evidence="3">208</strain>
    </source>
</reference>
<dbReference type="EMBL" id="LWBP01000156">
    <property type="protein sequence ID" value="OQP60266.1"/>
    <property type="molecule type" value="Genomic_DNA"/>
</dbReference>
<dbReference type="STRING" id="550983.A4R26_20125"/>
<feature type="transmembrane region" description="Helical" evidence="1">
    <location>
        <begin position="19"/>
        <end position="36"/>
    </location>
</feature>
<feature type="transmembrane region" description="Helical" evidence="1">
    <location>
        <begin position="150"/>
        <end position="168"/>
    </location>
</feature>
<comment type="caution">
    <text evidence="2">The sequence shown here is derived from an EMBL/GenBank/DDBJ whole genome shotgun (WGS) entry which is preliminary data.</text>
</comment>
<sequence>MGKAIAHIIFYTPWERKRIARLVFALTLASLVWSFFSNTLLHQLQRPVIKYPYVDLSYWVMHFLHLPEIITGSFWLACLFDLALFAFCILCYVYPEKRWCIWSFIALYFVYFITFNTFGAHHTNHKIGFLLIAIPFTVSNYKSFNYLWQGLRYFLVFAYTDAFLWKFFRLSWLHPNQGMLIVKKNQAAYLYLEPDTMLAGLYRWLLLQPALVNGAYIAGVIMEGLFIIGFFTRKYDKFLLILSILMPVGFWFTADAYFFELLILSLTLVNFHAIYAPRRFSNNLKRGALTPV</sequence>
<dbReference type="AlphaFoldDB" id="A0A1V9FPT5"/>
<name>A0A1V9FPT5_9BACT</name>
<dbReference type="Proteomes" id="UP000192276">
    <property type="component" value="Unassembled WGS sequence"/>
</dbReference>
<feature type="transmembrane region" description="Helical" evidence="1">
    <location>
        <begin position="211"/>
        <end position="231"/>
    </location>
</feature>
<keyword evidence="1" id="KW-1133">Transmembrane helix</keyword>
<organism evidence="2 3">
    <name type="scientific">Niastella populi</name>
    <dbReference type="NCBI Taxonomy" id="550983"/>
    <lineage>
        <taxon>Bacteria</taxon>
        <taxon>Pseudomonadati</taxon>
        <taxon>Bacteroidota</taxon>
        <taxon>Chitinophagia</taxon>
        <taxon>Chitinophagales</taxon>
        <taxon>Chitinophagaceae</taxon>
        <taxon>Niastella</taxon>
    </lineage>
</organism>
<feature type="transmembrane region" description="Helical" evidence="1">
    <location>
        <begin position="238"/>
        <end position="253"/>
    </location>
</feature>
<gene>
    <name evidence="2" type="ORF">A4R26_20125</name>
</gene>
<keyword evidence="3" id="KW-1185">Reference proteome</keyword>
<evidence type="ECO:0000256" key="1">
    <source>
        <dbReference type="SAM" id="Phobius"/>
    </source>
</evidence>
<proteinExistence type="predicted"/>
<feature type="transmembrane region" description="Helical" evidence="1">
    <location>
        <begin position="127"/>
        <end position="144"/>
    </location>
</feature>
<keyword evidence="1" id="KW-0472">Membrane</keyword>
<protein>
    <recommendedName>
        <fullName evidence="4">HTTM domain-containing protein</fullName>
    </recommendedName>
</protein>